<gene>
    <name evidence="2" type="ORF">RMAR0315_LOCUS10643</name>
</gene>
<protein>
    <submittedName>
        <fullName evidence="2">Uncharacterized protein</fullName>
    </submittedName>
</protein>
<evidence type="ECO:0000256" key="1">
    <source>
        <dbReference type="SAM" id="MobiDB-lite"/>
    </source>
</evidence>
<reference evidence="2" key="1">
    <citation type="submission" date="2021-01" db="EMBL/GenBank/DDBJ databases">
        <authorList>
            <person name="Corre E."/>
            <person name="Pelletier E."/>
            <person name="Niang G."/>
            <person name="Scheremetjew M."/>
            <person name="Finn R."/>
            <person name="Kale V."/>
            <person name="Holt S."/>
            <person name="Cochrane G."/>
            <person name="Meng A."/>
            <person name="Brown T."/>
            <person name="Cohen L."/>
        </authorList>
    </citation>
    <scope>NUCLEOTIDE SEQUENCE</scope>
    <source>
        <strain evidence="2">UTEX LB 2760</strain>
    </source>
</reference>
<dbReference type="AlphaFoldDB" id="A0A7S0G5J5"/>
<evidence type="ECO:0000313" key="2">
    <source>
        <dbReference type="EMBL" id="CAD8400647.1"/>
    </source>
</evidence>
<accession>A0A7S0G5J5</accession>
<name>A0A7S0G5J5_9RHOD</name>
<sequence length="185" mass="20246">MLRAAALQYFAALKQQLGIEQSRKQYAMLNANAKNSESIGRRKENGKSVKRSRSKQTSPEVVKQDDVNALKPMKDAVKRNAVMKEAVKRNSTAGKPPRSSKKPRASAGNNSSQKGGESELSKANLMNPEDEQFADSFEEAFNNLSGPPAQDPSAAFLNLPGGMQQVNGGFSFDQMNIQWDGQLQK</sequence>
<feature type="compositionally biased region" description="Basic and acidic residues" evidence="1">
    <location>
        <begin position="62"/>
        <end position="78"/>
    </location>
</feature>
<feature type="compositionally biased region" description="Acidic residues" evidence="1">
    <location>
        <begin position="128"/>
        <end position="138"/>
    </location>
</feature>
<proteinExistence type="predicted"/>
<feature type="region of interest" description="Disordered" evidence="1">
    <location>
        <begin position="31"/>
        <end position="160"/>
    </location>
</feature>
<organism evidence="2">
    <name type="scientific">Rhodosorus marinus</name>
    <dbReference type="NCBI Taxonomy" id="101924"/>
    <lineage>
        <taxon>Eukaryota</taxon>
        <taxon>Rhodophyta</taxon>
        <taxon>Stylonematophyceae</taxon>
        <taxon>Stylonematales</taxon>
        <taxon>Stylonemataceae</taxon>
        <taxon>Rhodosorus</taxon>
    </lineage>
</organism>
<dbReference type="EMBL" id="HBEK01019536">
    <property type="protein sequence ID" value="CAD8400647.1"/>
    <property type="molecule type" value="Transcribed_RNA"/>
</dbReference>